<evidence type="ECO:0000313" key="4">
    <source>
        <dbReference type="Proteomes" id="UP001151760"/>
    </source>
</evidence>
<comment type="caution">
    <text evidence="3">The sequence shown here is derived from an EMBL/GenBank/DDBJ whole genome shotgun (WGS) entry which is preliminary data.</text>
</comment>
<keyword evidence="4" id="KW-1185">Reference proteome</keyword>
<protein>
    <submittedName>
        <fullName evidence="3">Retrovirus-related pol polyprotein from transposon TNT 1-94</fullName>
    </submittedName>
</protein>
<evidence type="ECO:0000259" key="2">
    <source>
        <dbReference type="Pfam" id="PF07727"/>
    </source>
</evidence>
<feature type="domain" description="Reverse transcriptase Ty1/copia-type" evidence="2">
    <location>
        <begin position="256"/>
        <end position="348"/>
    </location>
</feature>
<dbReference type="EMBL" id="BQNB010008627">
    <property type="protein sequence ID" value="GJS52022.1"/>
    <property type="molecule type" value="Genomic_DNA"/>
</dbReference>
<evidence type="ECO:0000313" key="3">
    <source>
        <dbReference type="EMBL" id="GJS52022.1"/>
    </source>
</evidence>
<name>A0ABQ4WGM6_9ASTR</name>
<feature type="region of interest" description="Disordered" evidence="1">
    <location>
        <begin position="83"/>
        <end position="123"/>
    </location>
</feature>
<proteinExistence type="predicted"/>
<accession>A0ABQ4WGM6</accession>
<reference evidence="3" key="1">
    <citation type="journal article" date="2022" name="Int. J. Mol. Sci.">
        <title>Draft Genome of Tanacetum Coccineum: Genomic Comparison of Closely Related Tanacetum-Family Plants.</title>
        <authorList>
            <person name="Yamashiro T."/>
            <person name="Shiraishi A."/>
            <person name="Nakayama K."/>
            <person name="Satake H."/>
        </authorList>
    </citation>
    <scope>NUCLEOTIDE SEQUENCE</scope>
</reference>
<sequence>METIHVTFDDLTEQKAPVHSSLGPEHNLLTPGPIISRLVPNPPPATPYLPPTNKKLEILFQPMFDEYFETSMVDHLVPPAPAAQAPVNPTGPSVSIPIDQEAPSGSHSPSFSDHQSSSVHQGVTGEHSFEVNPFAAVDPEPFVKVFIPDHNSEASSSGVIARTKSNQTTQPHEHLQKWTTSHPIDNIIGNPSRPVSTRKQLAIDALWCFYNSVLSKVEPKNFKSAITKDCWFQAMQDEIHEFDRLDVKLDEYGDILKNKARLVAKGYRQEEGLDFEESFNPVTRLEAFRIFLANAASKNMIVYQIDVKIVFLNGELKEVVYVSQPEGFVNPGRPHHVYRLKKAPYGLK</sequence>
<dbReference type="Proteomes" id="UP001151760">
    <property type="component" value="Unassembled WGS sequence"/>
</dbReference>
<organism evidence="3 4">
    <name type="scientific">Tanacetum coccineum</name>
    <dbReference type="NCBI Taxonomy" id="301880"/>
    <lineage>
        <taxon>Eukaryota</taxon>
        <taxon>Viridiplantae</taxon>
        <taxon>Streptophyta</taxon>
        <taxon>Embryophyta</taxon>
        <taxon>Tracheophyta</taxon>
        <taxon>Spermatophyta</taxon>
        <taxon>Magnoliopsida</taxon>
        <taxon>eudicotyledons</taxon>
        <taxon>Gunneridae</taxon>
        <taxon>Pentapetalae</taxon>
        <taxon>asterids</taxon>
        <taxon>campanulids</taxon>
        <taxon>Asterales</taxon>
        <taxon>Asteraceae</taxon>
        <taxon>Asteroideae</taxon>
        <taxon>Anthemideae</taxon>
        <taxon>Anthemidinae</taxon>
        <taxon>Tanacetum</taxon>
    </lineage>
</organism>
<feature type="compositionally biased region" description="Low complexity" evidence="1">
    <location>
        <begin position="104"/>
        <end position="120"/>
    </location>
</feature>
<gene>
    <name evidence="3" type="ORF">Tco_0625384</name>
</gene>
<reference evidence="3" key="2">
    <citation type="submission" date="2022-01" db="EMBL/GenBank/DDBJ databases">
        <authorList>
            <person name="Yamashiro T."/>
            <person name="Shiraishi A."/>
            <person name="Satake H."/>
            <person name="Nakayama K."/>
        </authorList>
    </citation>
    <scope>NUCLEOTIDE SEQUENCE</scope>
</reference>
<dbReference type="InterPro" id="IPR013103">
    <property type="entry name" value="RVT_2"/>
</dbReference>
<evidence type="ECO:0000256" key="1">
    <source>
        <dbReference type="SAM" id="MobiDB-lite"/>
    </source>
</evidence>
<dbReference type="Pfam" id="PF07727">
    <property type="entry name" value="RVT_2"/>
    <property type="match status" value="1"/>
</dbReference>